<evidence type="ECO:0000313" key="2">
    <source>
        <dbReference type="EMBL" id="KAL3513808.1"/>
    </source>
</evidence>
<comment type="caution">
    <text evidence="2">The sequence shown here is derived from an EMBL/GenBank/DDBJ whole genome shotgun (WGS) entry which is preliminary data.</text>
</comment>
<accession>A0ABD2Z2T2</accession>
<keyword evidence="3" id="KW-1185">Reference proteome</keyword>
<dbReference type="InterPro" id="IPR002156">
    <property type="entry name" value="RNaseH_domain"/>
</dbReference>
<dbReference type="EMBL" id="JBJUIK010000011">
    <property type="protein sequence ID" value="KAL3513808.1"/>
    <property type="molecule type" value="Genomic_DNA"/>
</dbReference>
<evidence type="ECO:0000313" key="3">
    <source>
        <dbReference type="Proteomes" id="UP001630127"/>
    </source>
</evidence>
<name>A0ABD2Z2T2_9GENT</name>
<dbReference type="CDD" id="cd06222">
    <property type="entry name" value="RNase_H_like"/>
    <property type="match status" value="1"/>
</dbReference>
<dbReference type="Proteomes" id="UP001630127">
    <property type="component" value="Unassembled WGS sequence"/>
</dbReference>
<dbReference type="InterPro" id="IPR044730">
    <property type="entry name" value="RNase_H-like_dom_plant"/>
</dbReference>
<dbReference type="SUPFAM" id="SSF53098">
    <property type="entry name" value="Ribonuclease H-like"/>
    <property type="match status" value="1"/>
</dbReference>
<evidence type="ECO:0000259" key="1">
    <source>
        <dbReference type="PROSITE" id="PS50879"/>
    </source>
</evidence>
<organism evidence="2 3">
    <name type="scientific">Cinchona calisaya</name>
    <dbReference type="NCBI Taxonomy" id="153742"/>
    <lineage>
        <taxon>Eukaryota</taxon>
        <taxon>Viridiplantae</taxon>
        <taxon>Streptophyta</taxon>
        <taxon>Embryophyta</taxon>
        <taxon>Tracheophyta</taxon>
        <taxon>Spermatophyta</taxon>
        <taxon>Magnoliopsida</taxon>
        <taxon>eudicotyledons</taxon>
        <taxon>Gunneridae</taxon>
        <taxon>Pentapetalae</taxon>
        <taxon>asterids</taxon>
        <taxon>lamiids</taxon>
        <taxon>Gentianales</taxon>
        <taxon>Rubiaceae</taxon>
        <taxon>Cinchonoideae</taxon>
        <taxon>Cinchoneae</taxon>
        <taxon>Cinchona</taxon>
    </lineage>
</organism>
<dbReference type="Pfam" id="PF13456">
    <property type="entry name" value="RVT_3"/>
    <property type="match status" value="1"/>
</dbReference>
<protein>
    <recommendedName>
        <fullName evidence="1">RNase H type-1 domain-containing protein</fullName>
    </recommendedName>
</protein>
<proteinExistence type="predicted"/>
<feature type="domain" description="RNase H type-1" evidence="1">
    <location>
        <begin position="27"/>
        <end position="157"/>
    </location>
</feature>
<sequence>MVQNDEYLFSTSEKVKASILVSWKTPQADYVKLNTDGVSRGNLGLAGRGRAIRGVDGNIIVVFSPFYDGRHTNLVAELMAVLDGIKLSKGLGYCKVHIELHSTIALLVISGQIKSPWQLDRLVQQIKHELIALEYIANHVYREGKKLSHLLANIGCDEHCNSTYNASTLPRIARGILRRLLLSCKLGYEKFSMQSATFSDDQISTVVVFKGKIYVLLKPSYKTETIEFAADSTVQVQSLIKDGLPCVISRLSQHSIERSEDYLVEYFGELLCAGPPNVSTTSQTLSANNATTNKTLTSPMDENLAAIDAATNNGSTTNEILKAPNAENLVPNATPTVLNDETLAVPKIVASAVLVIPQILASEPLQPASFYNVENQAA</sequence>
<dbReference type="InterPro" id="IPR036397">
    <property type="entry name" value="RNaseH_sf"/>
</dbReference>
<dbReference type="InterPro" id="IPR012337">
    <property type="entry name" value="RNaseH-like_sf"/>
</dbReference>
<reference evidence="2 3" key="1">
    <citation type="submission" date="2024-11" db="EMBL/GenBank/DDBJ databases">
        <title>A near-complete genome assembly of Cinchona calisaya.</title>
        <authorList>
            <person name="Lian D.C."/>
            <person name="Zhao X.W."/>
            <person name="Wei L."/>
        </authorList>
    </citation>
    <scope>NUCLEOTIDE SEQUENCE [LARGE SCALE GENOMIC DNA]</scope>
    <source>
        <tissue evidence="2">Nenye</tissue>
    </source>
</reference>
<dbReference type="PANTHER" id="PTHR47723">
    <property type="entry name" value="OS05G0353850 PROTEIN"/>
    <property type="match status" value="1"/>
</dbReference>
<dbReference type="AlphaFoldDB" id="A0ABD2Z2T2"/>
<dbReference type="PROSITE" id="PS50879">
    <property type="entry name" value="RNASE_H_1"/>
    <property type="match status" value="1"/>
</dbReference>
<gene>
    <name evidence="2" type="ORF">ACH5RR_026525</name>
</gene>
<dbReference type="PANTHER" id="PTHR47723:SF19">
    <property type="entry name" value="POLYNUCLEOTIDYL TRANSFERASE, RIBONUCLEASE H-LIKE SUPERFAMILY PROTEIN"/>
    <property type="match status" value="1"/>
</dbReference>
<dbReference type="InterPro" id="IPR053151">
    <property type="entry name" value="RNase_H-like"/>
</dbReference>
<dbReference type="Gene3D" id="3.30.420.10">
    <property type="entry name" value="Ribonuclease H-like superfamily/Ribonuclease H"/>
    <property type="match status" value="1"/>
</dbReference>